<organism evidence="1 2">
    <name type="scientific">Gigaspora rosea</name>
    <dbReference type="NCBI Taxonomy" id="44941"/>
    <lineage>
        <taxon>Eukaryota</taxon>
        <taxon>Fungi</taxon>
        <taxon>Fungi incertae sedis</taxon>
        <taxon>Mucoromycota</taxon>
        <taxon>Glomeromycotina</taxon>
        <taxon>Glomeromycetes</taxon>
        <taxon>Diversisporales</taxon>
        <taxon>Gigasporaceae</taxon>
        <taxon>Gigaspora</taxon>
    </lineage>
</organism>
<accession>A0A397W8Q6</accession>
<keyword evidence="2" id="KW-1185">Reference proteome</keyword>
<evidence type="ECO:0000313" key="2">
    <source>
        <dbReference type="Proteomes" id="UP000266673"/>
    </source>
</evidence>
<protein>
    <submittedName>
        <fullName evidence="1">Uncharacterized protein</fullName>
    </submittedName>
</protein>
<reference evidence="1 2" key="1">
    <citation type="submission" date="2018-06" db="EMBL/GenBank/DDBJ databases">
        <title>Comparative genomics reveals the genomic features of Rhizophagus irregularis, R. cerebriforme, R. diaphanum and Gigaspora rosea, and their symbiotic lifestyle signature.</title>
        <authorList>
            <person name="Morin E."/>
            <person name="San Clemente H."/>
            <person name="Chen E.C.H."/>
            <person name="De La Providencia I."/>
            <person name="Hainaut M."/>
            <person name="Kuo A."/>
            <person name="Kohler A."/>
            <person name="Murat C."/>
            <person name="Tang N."/>
            <person name="Roy S."/>
            <person name="Loubradou J."/>
            <person name="Henrissat B."/>
            <person name="Grigoriev I.V."/>
            <person name="Corradi N."/>
            <person name="Roux C."/>
            <person name="Martin F.M."/>
        </authorList>
    </citation>
    <scope>NUCLEOTIDE SEQUENCE [LARGE SCALE GENOMIC DNA]</scope>
    <source>
        <strain evidence="1 2">DAOM 194757</strain>
    </source>
</reference>
<sequence length="187" mass="21798">MSLEQKLRIRLIFLNGTVKEIDPKLKLDPINSINYCLLNSDKYKINKLNNIVIYLNDTKNNNLSILHNLVNPITIYPLQKPFILVTYVKTNDSSDPTSYVECGEVIDWDGISRSNRCFDFGYPIWINSTIQLNTNSKFGFIRFVQVFEEDLVWYYVQYSIDDNGNLTNLTEYTDLTQSCKIILRGFL</sequence>
<name>A0A397W8Q6_9GLOM</name>
<dbReference type="AlphaFoldDB" id="A0A397W8Q6"/>
<dbReference type="Proteomes" id="UP000266673">
    <property type="component" value="Unassembled WGS sequence"/>
</dbReference>
<comment type="caution">
    <text evidence="1">The sequence shown here is derived from an EMBL/GenBank/DDBJ whole genome shotgun (WGS) entry which is preliminary data.</text>
</comment>
<evidence type="ECO:0000313" key="1">
    <source>
        <dbReference type="EMBL" id="RIB30412.1"/>
    </source>
</evidence>
<dbReference type="OrthoDB" id="2412993at2759"/>
<dbReference type="EMBL" id="QKWP01000013">
    <property type="protein sequence ID" value="RIB30412.1"/>
    <property type="molecule type" value="Genomic_DNA"/>
</dbReference>
<proteinExistence type="predicted"/>
<gene>
    <name evidence="1" type="ORF">C2G38_2053808</name>
</gene>